<dbReference type="Pfam" id="PF08808">
    <property type="entry name" value="RES"/>
    <property type="match status" value="1"/>
</dbReference>
<feature type="domain" description="RES" evidence="1">
    <location>
        <begin position="42"/>
        <end position="179"/>
    </location>
</feature>
<dbReference type="Proteomes" id="UP001559025">
    <property type="component" value="Unassembled WGS sequence"/>
</dbReference>
<evidence type="ECO:0000313" key="2">
    <source>
        <dbReference type="EMBL" id="MEX4009845.1"/>
    </source>
</evidence>
<gene>
    <name evidence="2" type="ORF">V1479_21240</name>
</gene>
<sequence>MSGPLPPADLHGRQPELIERPADKELHRFYTAKCEPIFFDTSQDGRFNAPDGSYGVLYAARQGAGAFAETFLRKPGGTLIDTDLLQRKAHVLLAATRKVTLIRLAGSGLARLGATAEVTHSGLPYDVPQAWSAALFGHPIGADGIAYHARHDDTELCYAIFDRSASPIDEVDREVDLDRDWFWRIAEHYGVGLAQ</sequence>
<comment type="caution">
    <text evidence="2">The sequence shown here is derived from an EMBL/GenBank/DDBJ whole genome shotgun (WGS) entry which is preliminary data.</text>
</comment>
<evidence type="ECO:0000313" key="3">
    <source>
        <dbReference type="Proteomes" id="UP001559025"/>
    </source>
</evidence>
<organism evidence="2 3">
    <name type="scientific">Neoaquamicrobium sediminum</name>
    <dbReference type="NCBI Taxonomy" id="1849104"/>
    <lineage>
        <taxon>Bacteria</taxon>
        <taxon>Pseudomonadati</taxon>
        <taxon>Pseudomonadota</taxon>
        <taxon>Alphaproteobacteria</taxon>
        <taxon>Hyphomicrobiales</taxon>
        <taxon>Phyllobacteriaceae</taxon>
        <taxon>Neoaquamicrobium</taxon>
    </lineage>
</organism>
<name>A0ABV3WZA8_9HYPH</name>
<dbReference type="EMBL" id="JAZHFV010000007">
    <property type="protein sequence ID" value="MEX4009845.1"/>
    <property type="molecule type" value="Genomic_DNA"/>
</dbReference>
<protein>
    <submittedName>
        <fullName evidence="2">RES family NAD+ phosphorylase</fullName>
    </submittedName>
</protein>
<keyword evidence="3" id="KW-1185">Reference proteome</keyword>
<accession>A0ABV3WZA8</accession>
<dbReference type="InterPro" id="IPR014914">
    <property type="entry name" value="RES_dom"/>
</dbReference>
<reference evidence="2 3" key="1">
    <citation type="submission" date="2024-01" db="EMBL/GenBank/DDBJ databases">
        <title>New evidence supports the origin of RcGTA from prophage.</title>
        <authorList>
            <person name="Xu Y."/>
            <person name="Liu B."/>
            <person name="Chen F."/>
        </authorList>
    </citation>
    <scope>NUCLEOTIDE SEQUENCE [LARGE SCALE GENOMIC DNA]</scope>
    <source>
        <strain evidence="2 3">CBW1107-2</strain>
    </source>
</reference>
<evidence type="ECO:0000259" key="1">
    <source>
        <dbReference type="Pfam" id="PF08808"/>
    </source>
</evidence>
<proteinExistence type="predicted"/>
<dbReference type="RefSeq" id="WP_368804640.1">
    <property type="nucleotide sequence ID" value="NZ_JAZHFV010000007.1"/>
</dbReference>